<proteinExistence type="predicted"/>
<feature type="domain" description="YheO-like" evidence="1">
    <location>
        <begin position="13"/>
        <end position="119"/>
    </location>
</feature>
<dbReference type="EMBL" id="PXYV01000078">
    <property type="protein sequence ID" value="PSR20191.1"/>
    <property type="molecule type" value="Genomic_DNA"/>
</dbReference>
<evidence type="ECO:0008006" key="5">
    <source>
        <dbReference type="Google" id="ProtNLM"/>
    </source>
</evidence>
<reference evidence="3 4" key="1">
    <citation type="journal article" date="2014" name="BMC Genomics">
        <title>Comparison of environmental and isolate Sulfobacillus genomes reveals diverse carbon, sulfur, nitrogen, and hydrogen metabolisms.</title>
        <authorList>
            <person name="Justice N.B."/>
            <person name="Norman A."/>
            <person name="Brown C.T."/>
            <person name="Singh A."/>
            <person name="Thomas B.C."/>
            <person name="Banfield J.F."/>
        </authorList>
    </citation>
    <scope>NUCLEOTIDE SEQUENCE [LARGE SCALE GENOMIC DNA]</scope>
    <source>
        <strain evidence="3">AMDSBA3</strain>
    </source>
</reference>
<gene>
    <name evidence="3" type="ORF">C7B45_16015</name>
</gene>
<dbReference type="InterPro" id="IPR013559">
    <property type="entry name" value="YheO"/>
</dbReference>
<dbReference type="PANTHER" id="PTHR35568:SF1">
    <property type="entry name" value="TRANSCRIPTIONAL REGULATOR DAUR"/>
    <property type="match status" value="1"/>
</dbReference>
<name>A0A2T2WD79_9FIRM</name>
<evidence type="ECO:0000313" key="4">
    <source>
        <dbReference type="Proteomes" id="UP000241848"/>
    </source>
</evidence>
<protein>
    <recommendedName>
        <fullName evidence="5">Transcriptional regulator</fullName>
    </recommendedName>
</protein>
<feature type="domain" description="Transcriptional regulator DauR-like HTH" evidence="2">
    <location>
        <begin position="146"/>
        <end position="207"/>
    </location>
</feature>
<dbReference type="Pfam" id="PF08348">
    <property type="entry name" value="PAS_6"/>
    <property type="match status" value="1"/>
</dbReference>
<sequence length="218" mass="24269">MVLVSQLEIWDVLKQITAELGEVLGQTCEVVLHDFDRPESAIVAISHGEISGRKVGDPTTNLGLPFFRDPYHAQSLFHYRTQTKSGKTLKSSTILLKDAQDKTFAALCINWDISQLQVAAHILQDLIAVSDTAVEEVLSSDIGDVLTKVIDEAIQTCNKPVDVLSREDKQRIVEILDEKGTFSIKHSVDRVASALCVSRVTIYNYLNQIRANRENHVV</sequence>
<dbReference type="InterPro" id="IPR039445">
    <property type="entry name" value="DauR-like_HTH"/>
</dbReference>
<evidence type="ECO:0000313" key="3">
    <source>
        <dbReference type="EMBL" id="PSR20191.1"/>
    </source>
</evidence>
<dbReference type="Pfam" id="PF13309">
    <property type="entry name" value="HTH_22"/>
    <property type="match status" value="1"/>
</dbReference>
<accession>A0A2T2WD79</accession>
<evidence type="ECO:0000259" key="2">
    <source>
        <dbReference type="Pfam" id="PF13309"/>
    </source>
</evidence>
<dbReference type="Proteomes" id="UP000241848">
    <property type="component" value="Unassembled WGS sequence"/>
</dbReference>
<comment type="caution">
    <text evidence="3">The sequence shown here is derived from an EMBL/GenBank/DDBJ whole genome shotgun (WGS) entry which is preliminary data.</text>
</comment>
<organism evidence="3 4">
    <name type="scientific">Sulfobacillus acidophilus</name>
    <dbReference type="NCBI Taxonomy" id="53633"/>
    <lineage>
        <taxon>Bacteria</taxon>
        <taxon>Bacillati</taxon>
        <taxon>Bacillota</taxon>
        <taxon>Clostridia</taxon>
        <taxon>Eubacteriales</taxon>
        <taxon>Clostridiales Family XVII. Incertae Sedis</taxon>
        <taxon>Sulfobacillus</taxon>
    </lineage>
</organism>
<dbReference type="AlphaFoldDB" id="A0A2T2WD79"/>
<dbReference type="InterPro" id="IPR039446">
    <property type="entry name" value="DauR-like"/>
</dbReference>
<evidence type="ECO:0000259" key="1">
    <source>
        <dbReference type="Pfam" id="PF08348"/>
    </source>
</evidence>
<dbReference type="PANTHER" id="PTHR35568">
    <property type="entry name" value="TRANSCRIPTIONAL REGULATOR DAUR"/>
    <property type="match status" value="1"/>
</dbReference>